<dbReference type="RefSeq" id="WP_077027371.1">
    <property type="nucleotide sequence ID" value="NZ_CP017641.1"/>
</dbReference>
<sequence>MNHENPSKALHYSAQDAARLWVSAVDGLPISYHPRKTSGNRIRHTFQLLVFGLLLACLFPTQLAAQGTEPELKVVEVIWGFDGRVQPGQFNPLSILLDNQTSEPIDATATLQQIQGVLNPTGGQYAQPVFIASTARRWVQFYPYVGDTRDNDWRLEFDGRKTADIKQARAAVKVMSDKTDPPPQVVILDKANRFTTAPSAVKHMPENIFPPYATVTFGLHTVFLDHEPDWEVPRQEAFLSWLYQGGRLHLLHDGRGEFPQFSGSLVDLNQPLDRYSIGSGLVVRHAVQRNEVSEAMVNRIVTVDALKDPDKKLEAELKRRAEQMGYGMTPQSQIEPSSIDDTFFRRMRELTLPEHAWWLIFLLALCYIGLIFPGCFILSKRKDIHFLTTYGAIVGLAVVFSMLFLFIGRRGYGETTNLQTLAVARAEGDTHWNVFQWSALFVTSGDDYTASTDDQQTVLSTADTMDRSDVAAVAGNNGQILMRIPPFSSQTFVSRRRIAGADWKLKITDVDATPSGLVKLTISFGDAFPVAEDNRYLVLSGRRLYELKYNAEDKLLKLFGQKQDLAQFTQPVQDFSYATPWRTQQAVDERSERQKFYEDAMKSLMQRSLLDDLVDQPGRFELPPDRLRLFVYADAPDSFAMDVDAEVKATGRVLFVKDLFLQDVSPTAP</sequence>
<reference evidence="2 3" key="1">
    <citation type="journal article" date="2016" name="Front. Microbiol.">
        <title>Fuerstia marisgermanicae gen. nov., sp. nov., an Unusual Member of the Phylum Planctomycetes from the German Wadden Sea.</title>
        <authorList>
            <person name="Kohn T."/>
            <person name="Heuer A."/>
            <person name="Jogler M."/>
            <person name="Vollmers J."/>
            <person name="Boedeker C."/>
            <person name="Bunk B."/>
            <person name="Rast P."/>
            <person name="Borchert D."/>
            <person name="Glockner I."/>
            <person name="Freese H.M."/>
            <person name="Klenk H.P."/>
            <person name="Overmann J."/>
            <person name="Kaster A.K."/>
            <person name="Rohde M."/>
            <person name="Wiegand S."/>
            <person name="Jogler C."/>
        </authorList>
    </citation>
    <scope>NUCLEOTIDE SEQUENCE [LARGE SCALE GENOMIC DNA]</scope>
    <source>
        <strain evidence="2 3">NH11</strain>
    </source>
</reference>
<organism evidence="2 3">
    <name type="scientific">Fuerstiella marisgermanici</name>
    <dbReference type="NCBI Taxonomy" id="1891926"/>
    <lineage>
        <taxon>Bacteria</taxon>
        <taxon>Pseudomonadati</taxon>
        <taxon>Planctomycetota</taxon>
        <taxon>Planctomycetia</taxon>
        <taxon>Planctomycetales</taxon>
        <taxon>Planctomycetaceae</taxon>
        <taxon>Fuerstiella</taxon>
    </lineage>
</organism>
<keyword evidence="1" id="KW-1133">Transmembrane helix</keyword>
<protein>
    <submittedName>
        <fullName evidence="2">Uncharacterized protein</fullName>
    </submittedName>
</protein>
<dbReference type="AlphaFoldDB" id="A0A1P8WQJ8"/>
<evidence type="ECO:0000256" key="1">
    <source>
        <dbReference type="SAM" id="Phobius"/>
    </source>
</evidence>
<name>A0A1P8WQJ8_9PLAN</name>
<dbReference type="OrthoDB" id="214230at2"/>
<accession>A0A1P8WQJ8</accession>
<dbReference type="KEGG" id="fmr:Fuma_05999"/>
<proteinExistence type="predicted"/>
<evidence type="ECO:0000313" key="2">
    <source>
        <dbReference type="EMBL" id="APZ96331.1"/>
    </source>
</evidence>
<dbReference type="EMBL" id="CP017641">
    <property type="protein sequence ID" value="APZ96331.1"/>
    <property type="molecule type" value="Genomic_DNA"/>
</dbReference>
<feature type="transmembrane region" description="Helical" evidence="1">
    <location>
        <begin position="390"/>
        <end position="408"/>
    </location>
</feature>
<keyword evidence="1" id="KW-0472">Membrane</keyword>
<dbReference type="Proteomes" id="UP000187735">
    <property type="component" value="Chromosome"/>
</dbReference>
<feature type="transmembrane region" description="Helical" evidence="1">
    <location>
        <begin position="356"/>
        <end position="378"/>
    </location>
</feature>
<evidence type="ECO:0000313" key="3">
    <source>
        <dbReference type="Proteomes" id="UP000187735"/>
    </source>
</evidence>
<gene>
    <name evidence="2" type="ORF">Fuma_05999</name>
</gene>
<keyword evidence="1" id="KW-0812">Transmembrane</keyword>
<dbReference type="STRING" id="1891926.Fuma_05999"/>
<keyword evidence="3" id="KW-1185">Reference proteome</keyword>